<dbReference type="InterPro" id="IPR009799">
    <property type="entry name" value="EthD_dom"/>
</dbReference>
<feature type="domain" description="EthD" evidence="1">
    <location>
        <begin position="39"/>
        <end position="114"/>
    </location>
</feature>
<dbReference type="Pfam" id="PF07110">
    <property type="entry name" value="EthD"/>
    <property type="match status" value="1"/>
</dbReference>
<dbReference type="AlphaFoldDB" id="W4S4M9"/>
<gene>
    <name evidence="2" type="ORF">XPU_2983</name>
</gene>
<organism evidence="2 3">
    <name type="scientific">Xanthomonas arboricola pv. pruni str. MAFF 311562</name>
    <dbReference type="NCBI Taxonomy" id="1414836"/>
    <lineage>
        <taxon>Bacteria</taxon>
        <taxon>Pseudomonadati</taxon>
        <taxon>Pseudomonadota</taxon>
        <taxon>Gammaproteobacteria</taxon>
        <taxon>Lysobacterales</taxon>
        <taxon>Lysobacteraceae</taxon>
        <taxon>Xanthomonas</taxon>
    </lineage>
</organism>
<name>W4S4M9_9XANT</name>
<sequence length="126" mass="13953">MRRRPASAAQRYAARTFQWSRQMIKVSVMYPYREGARFDHAYYRDTHMPLVSARMGAACLRYTVDKGISGGEPGSPPAFIGMCHIFCESVEAFGASFGPHADEILADIANYTDLAPVMQISEVVVG</sequence>
<comment type="caution">
    <text evidence="2">The sequence shown here is derived from an EMBL/GenBank/DDBJ whole genome shotgun (WGS) entry which is preliminary data.</text>
</comment>
<dbReference type="PANTHER" id="PTHR40260">
    <property type="entry name" value="BLR8190 PROTEIN"/>
    <property type="match status" value="1"/>
</dbReference>
<evidence type="ECO:0000259" key="1">
    <source>
        <dbReference type="Pfam" id="PF07110"/>
    </source>
</evidence>
<dbReference type="GO" id="GO:0016491">
    <property type="term" value="F:oxidoreductase activity"/>
    <property type="evidence" value="ECO:0007669"/>
    <property type="project" value="InterPro"/>
</dbReference>
<proteinExistence type="predicted"/>
<dbReference type="PANTHER" id="PTHR40260:SF2">
    <property type="entry name" value="BLR8190 PROTEIN"/>
    <property type="match status" value="1"/>
</dbReference>
<dbReference type="SUPFAM" id="SSF54909">
    <property type="entry name" value="Dimeric alpha+beta barrel"/>
    <property type="match status" value="1"/>
</dbReference>
<evidence type="ECO:0000313" key="3">
    <source>
        <dbReference type="Proteomes" id="UP000019143"/>
    </source>
</evidence>
<evidence type="ECO:0000313" key="2">
    <source>
        <dbReference type="EMBL" id="GAE51451.1"/>
    </source>
</evidence>
<dbReference type="Gene3D" id="3.30.70.100">
    <property type="match status" value="1"/>
</dbReference>
<dbReference type="InterPro" id="IPR011008">
    <property type="entry name" value="Dimeric_a/b-barrel"/>
</dbReference>
<reference evidence="2 3" key="1">
    <citation type="submission" date="2014-01" db="EMBL/GenBank/DDBJ databases">
        <title>Genome sequence and analysis of Xanthomonas arboricola pv. pruni.</title>
        <authorList>
            <person name="Fujikawa T."/>
            <person name="Nakazono-Nagaoka E."/>
        </authorList>
    </citation>
    <scope>NUCLEOTIDE SEQUENCE [LARGE SCALE GENOMIC DNA]</scope>
    <source>
        <strain evidence="3">MAFF 311562</strain>
    </source>
</reference>
<accession>W4S4M9</accession>
<dbReference type="NCBIfam" id="TIGR02118">
    <property type="entry name" value="EthD family reductase"/>
    <property type="match status" value="1"/>
</dbReference>
<dbReference type="Proteomes" id="UP000019143">
    <property type="component" value="Unassembled WGS sequence"/>
</dbReference>
<dbReference type="EMBL" id="BAVB01000300">
    <property type="protein sequence ID" value="GAE51451.1"/>
    <property type="molecule type" value="Genomic_DNA"/>
</dbReference>
<protein>
    <submittedName>
        <fullName evidence="2">Ethyl tert-butyl ether degradation EthD</fullName>
    </submittedName>
</protein>